<protein>
    <submittedName>
        <fullName evidence="2">Uncharacterized protein</fullName>
    </submittedName>
</protein>
<accession>A0A813I0V2</accession>
<organism evidence="2 3">
    <name type="scientific">Polarella glacialis</name>
    <name type="common">Dinoflagellate</name>
    <dbReference type="NCBI Taxonomy" id="89957"/>
    <lineage>
        <taxon>Eukaryota</taxon>
        <taxon>Sar</taxon>
        <taxon>Alveolata</taxon>
        <taxon>Dinophyceae</taxon>
        <taxon>Suessiales</taxon>
        <taxon>Suessiaceae</taxon>
        <taxon>Polarella</taxon>
    </lineage>
</organism>
<evidence type="ECO:0000313" key="3">
    <source>
        <dbReference type="Proteomes" id="UP000654075"/>
    </source>
</evidence>
<dbReference type="EMBL" id="CAJNNV010033402">
    <property type="protein sequence ID" value="CAE8643582.1"/>
    <property type="molecule type" value="Genomic_DNA"/>
</dbReference>
<name>A0A813I0V2_POLGL</name>
<dbReference type="AlphaFoldDB" id="A0A813I0V2"/>
<evidence type="ECO:0000313" key="2">
    <source>
        <dbReference type="EMBL" id="CAE8643582.1"/>
    </source>
</evidence>
<sequence length="116" mass="13825">MRGLKASLDCSGVVTPPREGWPRLLEDSDRRVFLLLCLERDRDSAMDDEAVDVHEEECRLWRRLQPERLTDRRWRCRVPERLLRSRRDRESLLRSLRPRDRPRDGMKDAGSQQLAS</sequence>
<gene>
    <name evidence="2" type="ORF">PGLA1383_LOCUS57904</name>
</gene>
<proteinExistence type="predicted"/>
<dbReference type="Proteomes" id="UP000654075">
    <property type="component" value="Unassembled WGS sequence"/>
</dbReference>
<feature type="region of interest" description="Disordered" evidence="1">
    <location>
        <begin position="93"/>
        <end position="116"/>
    </location>
</feature>
<feature type="compositionally biased region" description="Basic and acidic residues" evidence="1">
    <location>
        <begin position="93"/>
        <end position="107"/>
    </location>
</feature>
<reference evidence="2" key="1">
    <citation type="submission" date="2021-02" db="EMBL/GenBank/DDBJ databases">
        <authorList>
            <person name="Dougan E. K."/>
            <person name="Rhodes N."/>
            <person name="Thang M."/>
            <person name="Chan C."/>
        </authorList>
    </citation>
    <scope>NUCLEOTIDE SEQUENCE</scope>
</reference>
<keyword evidence="3" id="KW-1185">Reference proteome</keyword>
<comment type="caution">
    <text evidence="2">The sequence shown here is derived from an EMBL/GenBank/DDBJ whole genome shotgun (WGS) entry which is preliminary data.</text>
</comment>
<evidence type="ECO:0000256" key="1">
    <source>
        <dbReference type="SAM" id="MobiDB-lite"/>
    </source>
</evidence>